<dbReference type="PANTHER" id="PTHR42776">
    <property type="entry name" value="SERINE PEPTIDASE S9 FAMILY MEMBER"/>
    <property type="match status" value="1"/>
</dbReference>
<keyword evidence="3" id="KW-0645">Protease</keyword>
<evidence type="ECO:0000313" key="3">
    <source>
        <dbReference type="EMBL" id="PXX58136.1"/>
    </source>
</evidence>
<dbReference type="PANTHER" id="PTHR42776:SF27">
    <property type="entry name" value="DIPEPTIDYL PEPTIDASE FAMILY MEMBER 6"/>
    <property type="match status" value="1"/>
</dbReference>
<dbReference type="GO" id="GO:0004177">
    <property type="term" value="F:aminopeptidase activity"/>
    <property type="evidence" value="ECO:0007669"/>
    <property type="project" value="UniProtKB-KW"/>
</dbReference>
<dbReference type="InterPro" id="IPR029058">
    <property type="entry name" value="AB_hydrolase_fold"/>
</dbReference>
<dbReference type="Gene3D" id="3.40.50.1820">
    <property type="entry name" value="alpha/beta hydrolase"/>
    <property type="match status" value="1"/>
</dbReference>
<dbReference type="AlphaFoldDB" id="A0A318JWX7"/>
<dbReference type="InterPro" id="IPR001375">
    <property type="entry name" value="Peptidase_S9_cat"/>
</dbReference>
<evidence type="ECO:0000259" key="2">
    <source>
        <dbReference type="Pfam" id="PF00326"/>
    </source>
</evidence>
<dbReference type="SUPFAM" id="SSF53474">
    <property type="entry name" value="alpha/beta-Hydrolases"/>
    <property type="match status" value="1"/>
</dbReference>
<evidence type="ECO:0000256" key="1">
    <source>
        <dbReference type="ARBA" id="ARBA00022801"/>
    </source>
</evidence>
<keyword evidence="4" id="KW-1185">Reference proteome</keyword>
<keyword evidence="3" id="KW-0031">Aminopeptidase</keyword>
<protein>
    <submittedName>
        <fullName evidence="3">Dipeptidyl aminopeptidase/acylaminoacyl peptidase</fullName>
    </submittedName>
</protein>
<dbReference type="GO" id="GO:0006508">
    <property type="term" value="P:proteolysis"/>
    <property type="evidence" value="ECO:0007669"/>
    <property type="project" value="InterPro"/>
</dbReference>
<dbReference type="OrthoDB" id="128799at2"/>
<name>A0A318JWX7_9NOCA</name>
<dbReference type="RefSeq" id="WP_085998363.1">
    <property type="nucleotide sequence ID" value="NZ_QJKF01000015.1"/>
</dbReference>
<dbReference type="Pfam" id="PF00326">
    <property type="entry name" value="Peptidase_S9"/>
    <property type="match status" value="1"/>
</dbReference>
<dbReference type="GO" id="GO:0004252">
    <property type="term" value="F:serine-type endopeptidase activity"/>
    <property type="evidence" value="ECO:0007669"/>
    <property type="project" value="TreeGrafter"/>
</dbReference>
<dbReference type="Proteomes" id="UP000247569">
    <property type="component" value="Unassembled WGS sequence"/>
</dbReference>
<comment type="caution">
    <text evidence="3">The sequence shown here is derived from an EMBL/GenBank/DDBJ whole genome shotgun (WGS) entry which is preliminary data.</text>
</comment>
<organism evidence="3 4">
    <name type="scientific">Nocardia tenerifensis</name>
    <dbReference type="NCBI Taxonomy" id="228006"/>
    <lineage>
        <taxon>Bacteria</taxon>
        <taxon>Bacillati</taxon>
        <taxon>Actinomycetota</taxon>
        <taxon>Actinomycetes</taxon>
        <taxon>Mycobacteriales</taxon>
        <taxon>Nocardiaceae</taxon>
        <taxon>Nocardia</taxon>
    </lineage>
</organism>
<proteinExistence type="predicted"/>
<gene>
    <name evidence="3" type="ORF">DFR70_115109</name>
</gene>
<sequence>MSAGELNGPPTMRPDGRQIAWLSSGDATPRLVLFDVARRRVEATIAGAPERVRAFSWTHLPGTGLAVADAAGNEEWSLYRLRDGEWALSAKESGAQLQIAASSPRRPGEVLIATNARDPEHHDYDVLDLRTGERTRVLRNTGFAACYFDAEFRPRLTETVNEDGSRDLRHHRASSRLFLHIPHEAALVTRFSHFSGDGELAYFVMPQGDTGTRLVALRCRDDAPAAKAETVFAIERAEIARVLEDSVRGRPEYLEVQRFRRRMVALAPPLERPLRALRGRLGAEPVILERRLGDRYWLVAEHRADADARYYGYEPARDELWPLTEARPARRPSAIFCRAADVPMRTGQRAITYLSGRRGGDGPKPTVLLVHGGPWRRSGWEFEPRRAWLAEQGYFVIEPNFRGSIGFGAGWVNAADRQWGASMQDDLEDALDWAIRRGYADPARVALVGGSYGGYAVLQLAATSGREFDCVVATSPLTDLVDFVEHLPAPWRTAAPMVRRRIGDPALSDQRAQLTRYSPVRHAAAMRCPVLLVHGANDARVPVEMSTRMFLALARADRSATLALFTDEGHEIVGAANQLARDELIAGFLARHLLGADEPPDPAGMRILRTPNCLAAREKREVSC</sequence>
<evidence type="ECO:0000313" key="4">
    <source>
        <dbReference type="Proteomes" id="UP000247569"/>
    </source>
</evidence>
<dbReference type="SUPFAM" id="SSF82171">
    <property type="entry name" value="DPP6 N-terminal domain-like"/>
    <property type="match status" value="1"/>
</dbReference>
<reference evidence="3 4" key="1">
    <citation type="submission" date="2018-05" db="EMBL/GenBank/DDBJ databases">
        <title>Genomic Encyclopedia of Type Strains, Phase IV (KMG-IV): sequencing the most valuable type-strain genomes for metagenomic binning, comparative biology and taxonomic classification.</title>
        <authorList>
            <person name="Goeker M."/>
        </authorList>
    </citation>
    <scope>NUCLEOTIDE SEQUENCE [LARGE SCALE GENOMIC DNA]</scope>
    <source>
        <strain evidence="3 4">DSM 44704</strain>
    </source>
</reference>
<dbReference type="EMBL" id="QJKF01000015">
    <property type="protein sequence ID" value="PXX58136.1"/>
    <property type="molecule type" value="Genomic_DNA"/>
</dbReference>
<accession>A0A318JWX7</accession>
<keyword evidence="1" id="KW-0378">Hydrolase</keyword>
<feature type="domain" description="Peptidase S9 prolyl oligopeptidase catalytic" evidence="2">
    <location>
        <begin position="380"/>
        <end position="593"/>
    </location>
</feature>